<feature type="binding site" evidence="12">
    <location>
        <begin position="111"/>
        <end position="115"/>
    </location>
    <ligand>
        <name>ATP</name>
        <dbReference type="ChEBI" id="CHEBI:30616"/>
    </ligand>
</feature>
<dbReference type="GO" id="GO:0031522">
    <property type="term" value="C:cell envelope Sec protein transport complex"/>
    <property type="evidence" value="ECO:0007669"/>
    <property type="project" value="TreeGrafter"/>
</dbReference>
<dbReference type="PROSITE" id="PS51194">
    <property type="entry name" value="HELICASE_CTER"/>
    <property type="match status" value="1"/>
</dbReference>
<dbReference type="CDD" id="cd18803">
    <property type="entry name" value="SF2_C_secA"/>
    <property type="match status" value="1"/>
</dbReference>
<evidence type="ECO:0000256" key="6">
    <source>
        <dbReference type="ARBA" id="ARBA00022741"/>
    </source>
</evidence>
<keyword evidence="8 12" id="KW-0653">Protein transport</keyword>
<evidence type="ECO:0000256" key="13">
    <source>
        <dbReference type="RuleBase" id="RU003874"/>
    </source>
</evidence>
<dbReference type="SMART" id="SM00958">
    <property type="entry name" value="SecA_PP_bind"/>
    <property type="match status" value="1"/>
</dbReference>
<dbReference type="Pfam" id="PF07517">
    <property type="entry name" value="SecA_DEAD"/>
    <property type="match status" value="1"/>
</dbReference>
<dbReference type="GO" id="GO:0008564">
    <property type="term" value="F:protein-exporting ATPase activity"/>
    <property type="evidence" value="ECO:0007669"/>
    <property type="project" value="UniProtKB-EC"/>
</dbReference>
<dbReference type="PRINTS" id="PR00906">
    <property type="entry name" value="SECA"/>
</dbReference>
<keyword evidence="6 12" id="KW-0547">Nucleotide-binding</keyword>
<comment type="caution">
    <text evidence="17">The sequence shown here is derived from an EMBL/GenBank/DDBJ whole genome shotgun (WGS) entry which is preliminary data.</text>
</comment>
<dbReference type="InterPro" id="IPR011130">
    <property type="entry name" value="SecA_preprotein_X-link_dom"/>
</dbReference>
<keyword evidence="10 12" id="KW-0811">Translocation</keyword>
<evidence type="ECO:0000256" key="3">
    <source>
        <dbReference type="ARBA" id="ARBA00022448"/>
    </source>
</evidence>
<evidence type="ECO:0000313" key="17">
    <source>
        <dbReference type="EMBL" id="OGG66254.1"/>
    </source>
</evidence>
<evidence type="ECO:0000256" key="2">
    <source>
        <dbReference type="ARBA" id="ARBA00007650"/>
    </source>
</evidence>
<dbReference type="Gene3D" id="1.10.3060.10">
    <property type="entry name" value="Helical scaffold and wing domains of SecA"/>
    <property type="match status" value="2"/>
</dbReference>
<evidence type="ECO:0000313" key="18">
    <source>
        <dbReference type="Proteomes" id="UP000177652"/>
    </source>
</evidence>
<dbReference type="PANTHER" id="PTHR30612:SF0">
    <property type="entry name" value="CHLOROPLAST PROTEIN-TRANSPORTING ATPASE"/>
    <property type="match status" value="1"/>
</dbReference>
<comment type="catalytic activity">
    <reaction evidence="12">
        <text>ATP + H2O + cellular proteinSide 1 = ADP + phosphate + cellular proteinSide 2.</text>
        <dbReference type="EC" id="7.4.2.8"/>
    </reaction>
</comment>
<dbReference type="EC" id="7.4.2.8" evidence="12"/>
<sequence length="861" mass="95811">MTFWRRILGDEDLAALRAAQPIVAATNALEPEMKELTDDALKGKTVEFKKRLAEGLAGGAAEKTVLDGLAPEAFAAVREASRRTLGQRHFDVQLLGGMILHRGDIAEMRTGEGKTLVATLPAYLNGLTGKGVHIVTVNDYLSRRDAVWMGEIYYALGLSVGVINHEASFIYDPAHVSAEALAEEDVTRDQVGAFKVMQDFLRPCTRREAYAADITYGTNNEFGFDYLRDNLEYEASVLRQREYHFAIVDEIDSILIDEARTPLIISAPVSDAESLYGRFTEIAASLIPEEDYEVERKHKQISLTDSGIEKAQRALGVENIYTDAGIKYVHHLETAVRAKALFERDKEYVVKDGQIIIVDEFTGRLQPGRRWSEGLHQAIESKEGVPMQAESRTFASITFQNYFRLYGKLAGMTGTAVTSSEEFYKVYGLNTVVVPTNKAAARKDHEDLIFQTESGKYKAIARHVRELHEKGQPVLVGTVSVEKNEVLSAHFRQEGIPHEILNAKNHEREGEIIAQAGRKGGVVIATNMAGRGVDIKLGGNPGSDEAYEEVKKNGGLFVLGTERHEARRIDNQLRGRSGRQGDPGETQFFVSLEDSLMRVFASDVIKRVMGTFKIPEDEPIYNSMITRALEKAQTRIEELNFDARKHVLSYDDVLNIQRQSIYARRHTLLTGDNAAVDTELARIALGRSSTGEPGEAEASEGFAEVIESKKKELGETFYGVVRRFLLQTTDFLWVEHLEAMEYLRNSVNLRAYGQRDPLVEYKKEGLKLFQTMENSYLAQAANVLPNLGTPTPVGRSPASEEAGVIHKAVRTISAPTGVSAKTEYGRNDKVVITNGTERREMKFKKAEPLLASGEWQIATDK</sequence>
<keyword evidence="11 12" id="KW-0472">Membrane</keyword>
<accession>A0A1F6DXT8</accession>
<feature type="domain" description="SecA family profile" evidence="16">
    <location>
        <begin position="1"/>
        <end position="621"/>
    </location>
</feature>
<dbReference type="PROSITE" id="PS01312">
    <property type="entry name" value="SECA"/>
    <property type="match status" value="1"/>
</dbReference>
<dbReference type="PROSITE" id="PS51196">
    <property type="entry name" value="SECA_MOTOR_DEAD"/>
    <property type="match status" value="1"/>
</dbReference>
<dbReference type="InterPro" id="IPR014001">
    <property type="entry name" value="Helicase_ATP-bd"/>
</dbReference>
<dbReference type="InterPro" id="IPR027417">
    <property type="entry name" value="P-loop_NTPase"/>
</dbReference>
<dbReference type="AlphaFoldDB" id="A0A1F6DXT8"/>
<evidence type="ECO:0000256" key="8">
    <source>
        <dbReference type="ARBA" id="ARBA00022927"/>
    </source>
</evidence>
<evidence type="ECO:0000256" key="10">
    <source>
        <dbReference type="ARBA" id="ARBA00023010"/>
    </source>
</evidence>
<dbReference type="SMART" id="SM00490">
    <property type="entry name" value="HELICc"/>
    <property type="match status" value="1"/>
</dbReference>
<dbReference type="InterPro" id="IPR036266">
    <property type="entry name" value="SecA_Wing/Scaffold_sf"/>
</dbReference>
<dbReference type="NCBIfam" id="NF009538">
    <property type="entry name" value="PRK12904.1"/>
    <property type="match status" value="1"/>
</dbReference>
<evidence type="ECO:0000259" key="15">
    <source>
        <dbReference type="PROSITE" id="PS51194"/>
    </source>
</evidence>
<dbReference type="GO" id="GO:0017038">
    <property type="term" value="P:protein import"/>
    <property type="evidence" value="ECO:0007669"/>
    <property type="project" value="InterPro"/>
</dbReference>
<dbReference type="InterPro" id="IPR011116">
    <property type="entry name" value="SecA_Wing/Scaffold"/>
</dbReference>
<keyword evidence="5 12" id="KW-0963">Cytoplasm</keyword>
<evidence type="ECO:0000256" key="7">
    <source>
        <dbReference type="ARBA" id="ARBA00022840"/>
    </source>
</evidence>
<dbReference type="GO" id="GO:0043952">
    <property type="term" value="P:protein transport by the Sec complex"/>
    <property type="evidence" value="ECO:0007669"/>
    <property type="project" value="TreeGrafter"/>
</dbReference>
<feature type="binding site" evidence="12">
    <location>
        <position position="93"/>
    </location>
    <ligand>
        <name>ATP</name>
        <dbReference type="ChEBI" id="CHEBI:30616"/>
    </ligand>
</feature>
<dbReference type="InterPro" id="IPR014018">
    <property type="entry name" value="SecA_motor_DEAD"/>
</dbReference>
<proteinExistence type="inferred from homology"/>
<dbReference type="InterPro" id="IPR044722">
    <property type="entry name" value="SecA_SF2_C"/>
</dbReference>
<dbReference type="GO" id="GO:0065002">
    <property type="term" value="P:intracellular protein transmembrane transport"/>
    <property type="evidence" value="ECO:0007669"/>
    <property type="project" value="UniProtKB-UniRule"/>
</dbReference>
<dbReference type="Proteomes" id="UP000177652">
    <property type="component" value="Unassembled WGS sequence"/>
</dbReference>
<dbReference type="PANTHER" id="PTHR30612">
    <property type="entry name" value="SECA INNER MEMBRANE COMPONENT OF SEC PROTEIN SECRETION SYSTEM"/>
    <property type="match status" value="1"/>
</dbReference>
<dbReference type="PROSITE" id="PS51192">
    <property type="entry name" value="HELICASE_ATP_BIND_1"/>
    <property type="match status" value="1"/>
</dbReference>
<dbReference type="InterPro" id="IPR001650">
    <property type="entry name" value="Helicase_C-like"/>
</dbReference>
<dbReference type="InterPro" id="IPR011115">
    <property type="entry name" value="SecA_DEAD"/>
</dbReference>
<dbReference type="NCBIfam" id="TIGR00963">
    <property type="entry name" value="secA"/>
    <property type="match status" value="1"/>
</dbReference>
<dbReference type="Pfam" id="PF07516">
    <property type="entry name" value="SecA_SW"/>
    <property type="match status" value="2"/>
</dbReference>
<evidence type="ECO:0000256" key="12">
    <source>
        <dbReference type="HAMAP-Rule" id="MF_01382"/>
    </source>
</evidence>
<keyword evidence="3 12" id="KW-0813">Transport</keyword>
<dbReference type="Pfam" id="PF21090">
    <property type="entry name" value="P-loop_SecA"/>
    <property type="match status" value="2"/>
</dbReference>
<organism evidence="17 18">
    <name type="scientific">Candidatus Kaiserbacteria bacterium RIFCSPHIGHO2_02_FULL_55_20</name>
    <dbReference type="NCBI Taxonomy" id="1798497"/>
    <lineage>
        <taxon>Bacteria</taxon>
        <taxon>Candidatus Kaiseribacteriota</taxon>
    </lineage>
</organism>
<keyword evidence="4 12" id="KW-1003">Cell membrane</keyword>
<dbReference type="SUPFAM" id="SSF81886">
    <property type="entry name" value="Helical scaffold and wing domains of SecA"/>
    <property type="match status" value="1"/>
</dbReference>
<dbReference type="FunFam" id="3.40.50.300:FF:000429">
    <property type="entry name" value="Preprotein translocase subunit SecA"/>
    <property type="match status" value="1"/>
</dbReference>
<comment type="subcellular location">
    <subcellularLocation>
        <location evidence="12">Cell membrane</location>
        <topology evidence="12">Peripheral membrane protein</topology>
        <orientation evidence="12">Cytoplasmic side</orientation>
    </subcellularLocation>
    <subcellularLocation>
        <location evidence="12">Cytoplasm</location>
    </subcellularLocation>
    <subcellularLocation>
        <location evidence="1">Membrane</location>
        <topology evidence="1">Peripheral membrane protein</topology>
    </subcellularLocation>
    <text evidence="12">Distribution is 50-50.</text>
</comment>
<dbReference type="InterPro" id="IPR000185">
    <property type="entry name" value="SecA"/>
</dbReference>
<comment type="similarity">
    <text evidence="2 12 13">Belongs to the SecA family.</text>
</comment>
<feature type="binding site" evidence="12">
    <location>
        <position position="534"/>
    </location>
    <ligand>
        <name>ATP</name>
        <dbReference type="ChEBI" id="CHEBI:30616"/>
    </ligand>
</feature>
<comment type="function">
    <text evidence="12">Part of the Sec protein translocase complex. Interacts with the SecYEG preprotein conducting channel. Has a central role in coupling the hydrolysis of ATP to the transfer of proteins into and across the cell membrane, serving as an ATP-driven molecular motor driving the stepwise translocation of polypeptide chains across the membrane.</text>
</comment>
<dbReference type="SUPFAM" id="SSF52540">
    <property type="entry name" value="P-loop containing nucleoside triphosphate hydrolases"/>
    <property type="match status" value="2"/>
</dbReference>
<dbReference type="Gene3D" id="3.90.1440.10">
    <property type="entry name" value="SecA, preprotein cross-linking domain"/>
    <property type="match status" value="1"/>
</dbReference>
<dbReference type="EMBL" id="MFLK01000016">
    <property type="protein sequence ID" value="OGG66254.1"/>
    <property type="molecule type" value="Genomic_DNA"/>
</dbReference>
<dbReference type="SUPFAM" id="SSF81767">
    <property type="entry name" value="Pre-protein crosslinking domain of SecA"/>
    <property type="match status" value="1"/>
</dbReference>
<gene>
    <name evidence="12" type="primary">secA</name>
    <name evidence="17" type="ORF">A3D71_03965</name>
</gene>
<name>A0A1F6DXT8_9BACT</name>
<evidence type="ECO:0000256" key="4">
    <source>
        <dbReference type="ARBA" id="ARBA00022475"/>
    </source>
</evidence>
<dbReference type="SMART" id="SM00957">
    <property type="entry name" value="SecA_DEAD"/>
    <property type="match status" value="1"/>
</dbReference>
<evidence type="ECO:0000256" key="11">
    <source>
        <dbReference type="ARBA" id="ARBA00023136"/>
    </source>
</evidence>
<dbReference type="HAMAP" id="MF_01382">
    <property type="entry name" value="SecA"/>
    <property type="match status" value="1"/>
</dbReference>
<evidence type="ECO:0000256" key="5">
    <source>
        <dbReference type="ARBA" id="ARBA00022490"/>
    </source>
</evidence>
<evidence type="ECO:0000259" key="14">
    <source>
        <dbReference type="PROSITE" id="PS51192"/>
    </source>
</evidence>
<comment type="subunit">
    <text evidence="12">Monomer and homodimer. Part of the essential Sec protein translocation apparatus which comprises SecA, SecYEG and auxiliary proteins SecDF. Other proteins may also be involved.</text>
</comment>
<dbReference type="GO" id="GO:0005829">
    <property type="term" value="C:cytosol"/>
    <property type="evidence" value="ECO:0007669"/>
    <property type="project" value="TreeGrafter"/>
</dbReference>
<reference evidence="17 18" key="1">
    <citation type="journal article" date="2016" name="Nat. Commun.">
        <title>Thousands of microbial genomes shed light on interconnected biogeochemical processes in an aquifer system.</title>
        <authorList>
            <person name="Anantharaman K."/>
            <person name="Brown C.T."/>
            <person name="Hug L.A."/>
            <person name="Sharon I."/>
            <person name="Castelle C.J."/>
            <person name="Probst A.J."/>
            <person name="Thomas B.C."/>
            <person name="Singh A."/>
            <person name="Wilkins M.J."/>
            <person name="Karaoz U."/>
            <person name="Brodie E.L."/>
            <person name="Williams K.H."/>
            <person name="Hubbard S.S."/>
            <person name="Banfield J.F."/>
        </authorList>
    </citation>
    <scope>NUCLEOTIDE SEQUENCE [LARGE SCALE GENOMIC DNA]</scope>
</reference>
<evidence type="ECO:0000256" key="9">
    <source>
        <dbReference type="ARBA" id="ARBA00022967"/>
    </source>
</evidence>
<dbReference type="Gene3D" id="3.40.50.300">
    <property type="entry name" value="P-loop containing nucleotide triphosphate hydrolases"/>
    <property type="match status" value="3"/>
</dbReference>
<evidence type="ECO:0000259" key="16">
    <source>
        <dbReference type="PROSITE" id="PS51196"/>
    </source>
</evidence>
<dbReference type="InterPro" id="IPR020937">
    <property type="entry name" value="SecA_CS"/>
</dbReference>
<protein>
    <recommendedName>
        <fullName evidence="12 13">Protein translocase subunit SecA</fullName>
        <ecNumber evidence="12">7.4.2.8</ecNumber>
    </recommendedName>
</protein>
<keyword evidence="9 12" id="KW-1278">Translocase</keyword>
<feature type="domain" description="Helicase ATP-binding" evidence="14">
    <location>
        <begin position="95"/>
        <end position="287"/>
    </location>
</feature>
<dbReference type="FunFam" id="3.90.1440.10:FF:000003">
    <property type="entry name" value="Preprotein translocase SecA subunit"/>
    <property type="match status" value="1"/>
</dbReference>
<dbReference type="GO" id="GO:0005886">
    <property type="term" value="C:plasma membrane"/>
    <property type="evidence" value="ECO:0007669"/>
    <property type="project" value="UniProtKB-SubCell"/>
</dbReference>
<evidence type="ECO:0000256" key="1">
    <source>
        <dbReference type="ARBA" id="ARBA00004170"/>
    </source>
</evidence>
<feature type="domain" description="Helicase C-terminal" evidence="15">
    <location>
        <begin position="459"/>
        <end position="620"/>
    </location>
</feature>
<dbReference type="GO" id="GO:0005524">
    <property type="term" value="F:ATP binding"/>
    <property type="evidence" value="ECO:0007669"/>
    <property type="project" value="UniProtKB-UniRule"/>
</dbReference>
<dbReference type="STRING" id="1798497.A3D71_03965"/>
<dbReference type="GO" id="GO:0006605">
    <property type="term" value="P:protein targeting"/>
    <property type="evidence" value="ECO:0007669"/>
    <property type="project" value="UniProtKB-UniRule"/>
</dbReference>
<dbReference type="InterPro" id="IPR036670">
    <property type="entry name" value="SecA_X-link_sf"/>
</dbReference>
<dbReference type="CDD" id="cd17928">
    <property type="entry name" value="DEXDc_SecA"/>
    <property type="match status" value="1"/>
</dbReference>
<dbReference type="Pfam" id="PF01043">
    <property type="entry name" value="SecA_PP_bind"/>
    <property type="match status" value="1"/>
</dbReference>
<keyword evidence="7 12" id="KW-0067">ATP-binding</keyword>